<feature type="compositionally biased region" description="Polar residues" evidence="1">
    <location>
        <begin position="93"/>
        <end position="103"/>
    </location>
</feature>
<evidence type="ECO:0000313" key="2">
    <source>
        <dbReference type="EMBL" id="CAG6489450.1"/>
    </source>
</evidence>
<reference evidence="2" key="1">
    <citation type="submission" date="2021-05" db="EMBL/GenBank/DDBJ databases">
        <authorList>
            <person name="Alioto T."/>
            <person name="Alioto T."/>
            <person name="Gomez Garrido J."/>
        </authorList>
    </citation>
    <scope>NUCLEOTIDE SEQUENCE</scope>
</reference>
<protein>
    <submittedName>
        <fullName evidence="2">(northern house mosquito) hypothetical protein</fullName>
    </submittedName>
</protein>
<dbReference type="EMBL" id="HBUE01112627">
    <property type="protein sequence ID" value="CAG6489448.1"/>
    <property type="molecule type" value="Transcribed_RNA"/>
</dbReference>
<dbReference type="EMBL" id="HBUE01244418">
    <property type="protein sequence ID" value="CAG6551285.1"/>
    <property type="molecule type" value="Transcribed_RNA"/>
</dbReference>
<sequence>MNRNGGVTGGNLSVVTLTGTSRNVAARSPSWSARFSPRFRFPCSPTCEPPKRAVESPGRKFSIYRFVTSVESTVTPVNRVPSTSTNRRHLRRPTTTTIPSWRT</sequence>
<dbReference type="EMBL" id="HBUE01351520">
    <property type="protein sequence ID" value="CAG6603580.1"/>
    <property type="molecule type" value="Transcribed_RNA"/>
</dbReference>
<accession>A0A8D8G033</accession>
<name>A0A8D8G033_CULPI</name>
<dbReference type="EMBL" id="HBUE01244419">
    <property type="protein sequence ID" value="CAG6551286.1"/>
    <property type="molecule type" value="Transcribed_RNA"/>
</dbReference>
<feature type="region of interest" description="Disordered" evidence="1">
    <location>
        <begin position="77"/>
        <end position="103"/>
    </location>
</feature>
<dbReference type="AlphaFoldDB" id="A0A8D8G033"/>
<dbReference type="EMBL" id="HBUE01112628">
    <property type="protein sequence ID" value="CAG6489450.1"/>
    <property type="molecule type" value="Transcribed_RNA"/>
</dbReference>
<evidence type="ECO:0000256" key="1">
    <source>
        <dbReference type="SAM" id="MobiDB-lite"/>
    </source>
</evidence>
<organism evidence="2">
    <name type="scientific">Culex pipiens</name>
    <name type="common">House mosquito</name>
    <dbReference type="NCBI Taxonomy" id="7175"/>
    <lineage>
        <taxon>Eukaryota</taxon>
        <taxon>Metazoa</taxon>
        <taxon>Ecdysozoa</taxon>
        <taxon>Arthropoda</taxon>
        <taxon>Hexapoda</taxon>
        <taxon>Insecta</taxon>
        <taxon>Pterygota</taxon>
        <taxon>Neoptera</taxon>
        <taxon>Endopterygota</taxon>
        <taxon>Diptera</taxon>
        <taxon>Nematocera</taxon>
        <taxon>Culicoidea</taxon>
        <taxon>Culicidae</taxon>
        <taxon>Culicinae</taxon>
        <taxon>Culicini</taxon>
        <taxon>Culex</taxon>
        <taxon>Culex</taxon>
    </lineage>
</organism>
<proteinExistence type="predicted"/>
<dbReference type="EMBL" id="HBUE01351518">
    <property type="protein sequence ID" value="CAG6603579.1"/>
    <property type="molecule type" value="Transcribed_RNA"/>
</dbReference>
<dbReference type="EMBL" id="HBUE01112626">
    <property type="protein sequence ID" value="CAG6489446.1"/>
    <property type="molecule type" value="Transcribed_RNA"/>
</dbReference>